<keyword evidence="4" id="KW-1185">Reference proteome</keyword>
<keyword evidence="2" id="KW-0472">Membrane</keyword>
<keyword evidence="2" id="KW-0812">Transmembrane</keyword>
<keyword evidence="2" id="KW-1133">Transmembrane helix</keyword>
<feature type="transmembrane region" description="Helical" evidence="2">
    <location>
        <begin position="12"/>
        <end position="33"/>
    </location>
</feature>
<evidence type="ECO:0000313" key="3">
    <source>
        <dbReference type="EMBL" id="ADG76102.1"/>
    </source>
</evidence>
<dbReference type="KEGG" id="cfl:Cfla_3220"/>
<dbReference type="eggNOG" id="ENOG5030A1Y">
    <property type="taxonomic scope" value="Bacteria"/>
</dbReference>
<dbReference type="EMBL" id="CP001964">
    <property type="protein sequence ID" value="ADG76102.1"/>
    <property type="molecule type" value="Genomic_DNA"/>
</dbReference>
<reference evidence="3 4" key="1">
    <citation type="journal article" date="2010" name="Stand. Genomic Sci.">
        <title>Complete genome sequence of Cellulomonas flavigena type strain (134).</title>
        <authorList>
            <person name="Abt B."/>
            <person name="Foster B."/>
            <person name="Lapidus A."/>
            <person name="Clum A."/>
            <person name="Sun H."/>
            <person name="Pukall R."/>
            <person name="Lucas S."/>
            <person name="Glavina Del Rio T."/>
            <person name="Nolan M."/>
            <person name="Tice H."/>
            <person name="Cheng J.F."/>
            <person name="Pitluck S."/>
            <person name="Liolios K."/>
            <person name="Ivanova N."/>
            <person name="Mavromatis K."/>
            <person name="Ovchinnikova G."/>
            <person name="Pati A."/>
            <person name="Goodwin L."/>
            <person name="Chen A."/>
            <person name="Palaniappan K."/>
            <person name="Land M."/>
            <person name="Hauser L."/>
            <person name="Chang Y.J."/>
            <person name="Jeffries C.D."/>
            <person name="Rohde M."/>
            <person name="Goker M."/>
            <person name="Woyke T."/>
            <person name="Bristow J."/>
            <person name="Eisen J.A."/>
            <person name="Markowitz V."/>
            <person name="Hugenholtz P."/>
            <person name="Kyrpides N.C."/>
            <person name="Klenk H.P."/>
        </authorList>
    </citation>
    <scope>NUCLEOTIDE SEQUENCE [LARGE SCALE GENOMIC DNA]</scope>
    <source>
        <strain evidence="4">ATCC 482 / DSM 20109 / BCRC 11376 / JCM 18109 / NBRC 3775 / NCIMB 8073 / NRS 134</strain>
    </source>
</reference>
<sequence>MRDRYVLRRRRLSTALLLCEPVVEVVLLAATVADLLRGAEATWTHGLAALYLGFTVGFGRATVQRVDGWVAWRFFDGPRPPRVPSGGRERVLHEWRLWLGVLVSWVVAVAVLGLLLLLTDEPAQRDVLLGWAGRATVVLGVWFVAGPVWQLFADAAGGADEPPDGTGAVDAQPDEDAARRRRRDTADVTDGRDPGVPSFPR</sequence>
<gene>
    <name evidence="3" type="ordered locus">Cfla_3220</name>
</gene>
<organism evidence="3 4">
    <name type="scientific">Cellulomonas flavigena (strain ATCC 482 / DSM 20109 / BCRC 11376 / JCM 18109 / NBRC 3775 / NCIMB 8073 / NRS 134)</name>
    <dbReference type="NCBI Taxonomy" id="446466"/>
    <lineage>
        <taxon>Bacteria</taxon>
        <taxon>Bacillati</taxon>
        <taxon>Actinomycetota</taxon>
        <taxon>Actinomycetes</taxon>
        <taxon>Micrococcales</taxon>
        <taxon>Cellulomonadaceae</taxon>
        <taxon>Cellulomonas</taxon>
    </lineage>
</organism>
<feature type="transmembrane region" description="Helical" evidence="2">
    <location>
        <begin position="131"/>
        <end position="152"/>
    </location>
</feature>
<evidence type="ECO:0000256" key="2">
    <source>
        <dbReference type="SAM" id="Phobius"/>
    </source>
</evidence>
<feature type="compositionally biased region" description="Basic and acidic residues" evidence="1">
    <location>
        <begin position="184"/>
        <end position="193"/>
    </location>
</feature>
<dbReference type="RefSeq" id="WP_013118433.1">
    <property type="nucleotide sequence ID" value="NC_014151.1"/>
</dbReference>
<name>D5ULZ6_CELFN</name>
<evidence type="ECO:0000313" key="4">
    <source>
        <dbReference type="Proteomes" id="UP000000849"/>
    </source>
</evidence>
<proteinExistence type="predicted"/>
<accession>D5ULZ6</accession>
<feature type="transmembrane region" description="Helical" evidence="2">
    <location>
        <begin position="97"/>
        <end position="119"/>
    </location>
</feature>
<feature type="region of interest" description="Disordered" evidence="1">
    <location>
        <begin position="156"/>
        <end position="201"/>
    </location>
</feature>
<feature type="transmembrane region" description="Helical" evidence="2">
    <location>
        <begin position="45"/>
        <end position="63"/>
    </location>
</feature>
<dbReference type="Proteomes" id="UP000000849">
    <property type="component" value="Chromosome"/>
</dbReference>
<dbReference type="HOGENOM" id="CLU_117532_0_0_11"/>
<protein>
    <submittedName>
        <fullName evidence="3">Uncharacterized protein</fullName>
    </submittedName>
</protein>
<dbReference type="STRING" id="446466.Cfla_3220"/>
<dbReference type="AlphaFoldDB" id="D5ULZ6"/>
<feature type="compositionally biased region" description="Low complexity" evidence="1">
    <location>
        <begin position="156"/>
        <end position="171"/>
    </location>
</feature>
<evidence type="ECO:0000256" key="1">
    <source>
        <dbReference type="SAM" id="MobiDB-lite"/>
    </source>
</evidence>